<dbReference type="EMBL" id="LMYN01000053">
    <property type="protein sequence ID" value="KSA01445.1"/>
    <property type="molecule type" value="Genomic_DNA"/>
</dbReference>
<dbReference type="Proteomes" id="UP000054251">
    <property type="component" value="Unassembled WGS sequence"/>
</dbReference>
<keyword evidence="2" id="KW-1185">Reference proteome</keyword>
<evidence type="ECO:0000313" key="2">
    <source>
        <dbReference type="Proteomes" id="UP000054251"/>
    </source>
</evidence>
<organism evidence="1 2">
    <name type="scientific">Debaryomyces fabryi</name>
    <dbReference type="NCBI Taxonomy" id="58627"/>
    <lineage>
        <taxon>Eukaryota</taxon>
        <taxon>Fungi</taxon>
        <taxon>Dikarya</taxon>
        <taxon>Ascomycota</taxon>
        <taxon>Saccharomycotina</taxon>
        <taxon>Pichiomycetes</taxon>
        <taxon>Debaryomycetaceae</taxon>
        <taxon>Debaryomyces</taxon>
    </lineage>
</organism>
<proteinExistence type="predicted"/>
<protein>
    <submittedName>
        <fullName evidence="1">Uncharacterized protein</fullName>
    </submittedName>
</protein>
<name>A0A0V1PZG7_9ASCO</name>
<gene>
    <name evidence="1" type="ORF">AC631_02808</name>
</gene>
<dbReference type="GeneID" id="26839817"/>
<dbReference type="AlphaFoldDB" id="A0A0V1PZG7"/>
<evidence type="ECO:0000313" key="1">
    <source>
        <dbReference type="EMBL" id="KSA01445.1"/>
    </source>
</evidence>
<comment type="caution">
    <text evidence="1">The sequence shown here is derived from an EMBL/GenBank/DDBJ whole genome shotgun (WGS) entry which is preliminary data.</text>
</comment>
<dbReference type="OrthoDB" id="4005225at2759"/>
<accession>A0A0V1PZG7</accession>
<reference evidence="1 2" key="1">
    <citation type="submission" date="2015-11" db="EMBL/GenBank/DDBJ databases">
        <title>The genome of Debaryomyces fabryi.</title>
        <authorList>
            <person name="Tafer H."/>
            <person name="Lopandic K."/>
        </authorList>
    </citation>
    <scope>NUCLEOTIDE SEQUENCE [LARGE SCALE GENOMIC DNA]</scope>
    <source>
        <strain evidence="1 2">CBS 789</strain>
    </source>
</reference>
<dbReference type="RefSeq" id="XP_015467547.1">
    <property type="nucleotide sequence ID" value="XM_015611638.1"/>
</dbReference>
<sequence length="454" mass="53253">MVQRQPVNTSVILLFLRVPRNNIKTSHISFVRSISNKDDSDSENVLLADALNLLSPRTEVRNTINYRPSLFTNLIAKDSLTDEKIEPYLNYTLPNSDTKRHLDQLLAGLNIASQTSDSLAKSNYHLLTSSYKDLRKYVNSIDNERSLIELVKLFYSQNELSSRLMTDVLLNKHFVNLNKLPFDINNMNPKDFKNWQEINFIQIKVVLLKKYYDLKKPLLIIKNLKENFMQVYLPMIRLGELTPFYERIIWKFYFEYILPLKLDISHNEAYFIKLLNSIKSTFIIWESSLMNNGEITKFALKYHESDLTSLQKSFLKLCSIKLTQNIITSELSQYKEYPKSKLLSLLKKLSIKHKIYSFTTTRATLSIETKSNFYALIHTLEKLILDELASVQSISSPEDQLELTKVLKEIKDFKESELMKLDNSSEIERNESLLGGRDWDRFFLIMDRWHKKLD</sequence>